<protein>
    <submittedName>
        <fullName evidence="3">Helix-turn-helix domain-containing protein</fullName>
    </submittedName>
</protein>
<feature type="compositionally biased region" description="Polar residues" evidence="1">
    <location>
        <begin position="16"/>
        <end position="28"/>
    </location>
</feature>
<evidence type="ECO:0000313" key="4">
    <source>
        <dbReference type="Proteomes" id="UP001595955"/>
    </source>
</evidence>
<evidence type="ECO:0000259" key="2">
    <source>
        <dbReference type="Pfam" id="PF09339"/>
    </source>
</evidence>
<dbReference type="InterPro" id="IPR005471">
    <property type="entry name" value="Tscrpt_reg_IclR_N"/>
</dbReference>
<evidence type="ECO:0000313" key="3">
    <source>
        <dbReference type="EMBL" id="MFC4554892.1"/>
    </source>
</evidence>
<name>A0ABV9D944_9MICO</name>
<feature type="region of interest" description="Disordered" evidence="1">
    <location>
        <begin position="1"/>
        <end position="28"/>
    </location>
</feature>
<accession>A0ABV9D944</accession>
<dbReference type="RefSeq" id="WP_122823908.1">
    <property type="nucleotide sequence ID" value="NZ_CP033325.1"/>
</dbReference>
<comment type="caution">
    <text evidence="3">The sequence shown here is derived from an EMBL/GenBank/DDBJ whole genome shotgun (WGS) entry which is preliminary data.</text>
</comment>
<gene>
    <name evidence="3" type="ORF">ACFO3F_06510</name>
</gene>
<organism evidence="3 4">
    <name type="scientific">Georgenia faecalis</name>
    <dbReference type="NCBI Taxonomy" id="2483799"/>
    <lineage>
        <taxon>Bacteria</taxon>
        <taxon>Bacillati</taxon>
        <taxon>Actinomycetota</taxon>
        <taxon>Actinomycetes</taxon>
        <taxon>Micrococcales</taxon>
        <taxon>Bogoriellaceae</taxon>
        <taxon>Georgenia</taxon>
    </lineage>
</organism>
<sequence>MHARRGMTLTEVAEQTGISKSSATSARG</sequence>
<feature type="domain" description="HTH iclR-type" evidence="2">
    <location>
        <begin position="2"/>
        <end position="23"/>
    </location>
</feature>
<dbReference type="Proteomes" id="UP001595955">
    <property type="component" value="Unassembled WGS sequence"/>
</dbReference>
<dbReference type="EMBL" id="JBHSGF010000004">
    <property type="protein sequence ID" value="MFC4554892.1"/>
    <property type="molecule type" value="Genomic_DNA"/>
</dbReference>
<dbReference type="Pfam" id="PF09339">
    <property type="entry name" value="HTH_IclR"/>
    <property type="match status" value="1"/>
</dbReference>
<proteinExistence type="predicted"/>
<reference evidence="4" key="1">
    <citation type="journal article" date="2019" name="Int. J. Syst. Evol. Microbiol.">
        <title>The Global Catalogue of Microorganisms (GCM) 10K type strain sequencing project: providing services to taxonomists for standard genome sequencing and annotation.</title>
        <authorList>
            <consortium name="The Broad Institute Genomics Platform"/>
            <consortium name="The Broad Institute Genome Sequencing Center for Infectious Disease"/>
            <person name="Wu L."/>
            <person name="Ma J."/>
        </authorList>
    </citation>
    <scope>NUCLEOTIDE SEQUENCE [LARGE SCALE GENOMIC DNA]</scope>
    <source>
        <strain evidence="4">JCM 3369</strain>
    </source>
</reference>
<keyword evidence="4" id="KW-1185">Reference proteome</keyword>
<evidence type="ECO:0000256" key="1">
    <source>
        <dbReference type="SAM" id="MobiDB-lite"/>
    </source>
</evidence>